<feature type="transmembrane region" description="Helical" evidence="11">
    <location>
        <begin position="112"/>
        <end position="131"/>
    </location>
</feature>
<protein>
    <recommendedName>
        <fullName evidence="10">Xylose transport system permease protein XylH</fullName>
    </recommendedName>
</protein>
<keyword evidence="6 11" id="KW-0812">Transmembrane</keyword>
<evidence type="ECO:0000256" key="11">
    <source>
        <dbReference type="SAM" id="Phobius"/>
    </source>
</evidence>
<feature type="transmembrane region" description="Helical" evidence="11">
    <location>
        <begin position="306"/>
        <end position="328"/>
    </location>
</feature>
<comment type="function">
    <text evidence="9">Part of the binding-protein-dependent transport system for D-xylose. Probably responsible for the translocation of the substrate across the membrane.</text>
</comment>
<sequence>MISTPTKRPRRAPARARGVLRALELDTRLLGMVGALLAIWLLFHVLTGGTFLTARNLWNLAVQTSVVGIIATGMVFVIVTRQIDLSVGSLLGFLGMVMAVLQVDLFPAGAPWNWLATLLVGLLLGALLGAFQGYWVAYQGVPSFIVTLAGLLIFRGGAWLVTQGRTVAPLDPTFQILGGGVSGSIGGTWSWVVGGVAVAALLIGNARARAKRRRLGFHVKPLWAEVVTQGVLVALIVGFVMVMNAYTQPRSTVPRGIPVPVLVTLALALAMSLTARRTRFGRYVYAIGGNPEAAQLAGIDTRRVRLLVFVITGVLCALAGAVASARLNAGANSTGTLTELYVIAAVVIGGTSLAGGYGTISGALLGALLMQSLQSGMVLLGLSSPLQQVVIGLVLILAVWLDVLYRRRSGALEGP</sequence>
<dbReference type="KEGG" id="tra:Trad_1248"/>
<evidence type="ECO:0000256" key="3">
    <source>
        <dbReference type="ARBA" id="ARBA00022475"/>
    </source>
</evidence>
<evidence type="ECO:0000313" key="13">
    <source>
        <dbReference type="Proteomes" id="UP000000379"/>
    </source>
</evidence>
<dbReference type="eggNOG" id="COG4214">
    <property type="taxonomic scope" value="Bacteria"/>
</dbReference>
<evidence type="ECO:0000256" key="9">
    <source>
        <dbReference type="ARBA" id="ARBA00035611"/>
    </source>
</evidence>
<keyword evidence="13" id="KW-1185">Reference proteome</keyword>
<feature type="transmembrane region" description="Helical" evidence="11">
    <location>
        <begin position="143"/>
        <end position="161"/>
    </location>
</feature>
<feature type="transmembrane region" description="Helical" evidence="11">
    <location>
        <begin position="377"/>
        <end position="401"/>
    </location>
</feature>
<keyword evidence="3" id="KW-1003">Cell membrane</keyword>
<feature type="transmembrane region" description="Helical" evidence="11">
    <location>
        <begin position="87"/>
        <end position="106"/>
    </location>
</feature>
<evidence type="ECO:0000256" key="5">
    <source>
        <dbReference type="ARBA" id="ARBA00022597"/>
    </source>
</evidence>
<dbReference type="STRING" id="649638.Trad_1248"/>
<dbReference type="PANTHER" id="PTHR32196:SF32">
    <property type="entry name" value="XYLOSE TRANSPORT SYSTEM PERMEASE PROTEIN XYLH"/>
    <property type="match status" value="1"/>
</dbReference>
<feature type="transmembrane region" description="Helical" evidence="11">
    <location>
        <begin position="60"/>
        <end position="80"/>
    </location>
</feature>
<evidence type="ECO:0000256" key="6">
    <source>
        <dbReference type="ARBA" id="ARBA00022692"/>
    </source>
</evidence>
<dbReference type="EMBL" id="CP002049">
    <property type="protein sequence ID" value="ADI14371.1"/>
    <property type="molecule type" value="Genomic_DNA"/>
</dbReference>
<dbReference type="Proteomes" id="UP000000379">
    <property type="component" value="Chromosome"/>
</dbReference>
<keyword evidence="2" id="KW-0813">Transport</keyword>
<evidence type="ECO:0000256" key="10">
    <source>
        <dbReference type="ARBA" id="ARBA00035686"/>
    </source>
</evidence>
<evidence type="ECO:0000256" key="2">
    <source>
        <dbReference type="ARBA" id="ARBA00022448"/>
    </source>
</evidence>
<keyword evidence="7 11" id="KW-1133">Transmembrane helix</keyword>
<dbReference type="HOGENOM" id="CLU_028880_2_2_0"/>
<name>D7CWH2_TRURR</name>
<keyword evidence="4" id="KW-0997">Cell inner membrane</keyword>
<accession>D7CWH2</accession>
<dbReference type="PANTHER" id="PTHR32196">
    <property type="entry name" value="ABC TRANSPORTER PERMEASE PROTEIN YPHD-RELATED-RELATED"/>
    <property type="match status" value="1"/>
</dbReference>
<dbReference type="GO" id="GO:0022857">
    <property type="term" value="F:transmembrane transporter activity"/>
    <property type="evidence" value="ECO:0007669"/>
    <property type="project" value="InterPro"/>
</dbReference>
<keyword evidence="5" id="KW-0762">Sugar transport</keyword>
<dbReference type="Pfam" id="PF02653">
    <property type="entry name" value="BPD_transp_2"/>
    <property type="match status" value="1"/>
</dbReference>
<comment type="subcellular location">
    <subcellularLocation>
        <location evidence="1">Cell membrane</location>
        <topology evidence="1">Multi-pass membrane protein</topology>
    </subcellularLocation>
</comment>
<feature type="transmembrane region" description="Helical" evidence="11">
    <location>
        <begin position="222"/>
        <end position="245"/>
    </location>
</feature>
<evidence type="ECO:0000256" key="8">
    <source>
        <dbReference type="ARBA" id="ARBA00023136"/>
    </source>
</evidence>
<keyword evidence="8 11" id="KW-0472">Membrane</keyword>
<feature type="transmembrane region" description="Helical" evidence="11">
    <location>
        <begin position="257"/>
        <end position="275"/>
    </location>
</feature>
<gene>
    <name evidence="12" type="ordered locus">Trad_1248</name>
</gene>
<feature type="transmembrane region" description="Helical" evidence="11">
    <location>
        <begin position="181"/>
        <end position="202"/>
    </location>
</feature>
<dbReference type="CDD" id="cd06579">
    <property type="entry name" value="TM_PBP1_transp_AraH_like"/>
    <property type="match status" value="1"/>
</dbReference>
<reference evidence="13" key="1">
    <citation type="submission" date="2010-05" db="EMBL/GenBank/DDBJ databases">
        <title>The complete genome of Truepera radiovictris DSM 17093.</title>
        <authorList>
            <consortium name="US DOE Joint Genome Institute (JGI-PGF)"/>
            <person name="Lucas S."/>
            <person name="Copeland A."/>
            <person name="Lapidus A."/>
            <person name="Glavina del Rio T."/>
            <person name="Dalin E."/>
            <person name="Tice H."/>
            <person name="Bruce D."/>
            <person name="Goodwin L."/>
            <person name="Pitluck S."/>
            <person name="Kyrpides N."/>
            <person name="Mavromatis K."/>
            <person name="Ovchinnikova G."/>
            <person name="Munk A.C."/>
            <person name="Detter J.C."/>
            <person name="Han C."/>
            <person name="Tapia R."/>
            <person name="Land M."/>
            <person name="Hauser L."/>
            <person name="Markowitz V."/>
            <person name="Cheng J.-F."/>
            <person name="Hugenholtz P."/>
            <person name="Woyke T."/>
            <person name="Wu D."/>
            <person name="Tindall B."/>
            <person name="Pomrenke H.G."/>
            <person name="Brambilla E."/>
            <person name="Klenk H.-P."/>
            <person name="Eisen J.A."/>
        </authorList>
    </citation>
    <scope>NUCLEOTIDE SEQUENCE [LARGE SCALE GENOMIC DNA]</scope>
    <source>
        <strain evidence="13">DSM 17093 / CIP 108686 / LMG 22925 / RQ-24</strain>
    </source>
</reference>
<evidence type="ECO:0000256" key="7">
    <source>
        <dbReference type="ARBA" id="ARBA00022989"/>
    </source>
</evidence>
<dbReference type="RefSeq" id="WP_013177741.1">
    <property type="nucleotide sequence ID" value="NC_014221.1"/>
</dbReference>
<proteinExistence type="predicted"/>
<evidence type="ECO:0000256" key="4">
    <source>
        <dbReference type="ARBA" id="ARBA00022519"/>
    </source>
</evidence>
<reference evidence="12 13" key="2">
    <citation type="journal article" date="2011" name="Stand. Genomic Sci.">
        <title>Complete genome sequence of Truepera radiovictrix type strain (RQ-24).</title>
        <authorList>
            <person name="Ivanova N."/>
            <person name="Rohde C."/>
            <person name="Munk C."/>
            <person name="Nolan M."/>
            <person name="Lucas S."/>
            <person name="Del Rio T.G."/>
            <person name="Tice H."/>
            <person name="Deshpande S."/>
            <person name="Cheng J.F."/>
            <person name="Tapia R."/>
            <person name="Han C."/>
            <person name="Goodwin L."/>
            <person name="Pitluck S."/>
            <person name="Liolios K."/>
            <person name="Mavromatis K."/>
            <person name="Mikhailova N."/>
            <person name="Pati A."/>
            <person name="Chen A."/>
            <person name="Palaniappan K."/>
            <person name="Land M."/>
            <person name="Hauser L."/>
            <person name="Chang Y.J."/>
            <person name="Jeffries C.D."/>
            <person name="Brambilla E."/>
            <person name="Rohde M."/>
            <person name="Goker M."/>
            <person name="Tindall B.J."/>
            <person name="Woyke T."/>
            <person name="Bristow J."/>
            <person name="Eisen J.A."/>
            <person name="Markowitz V."/>
            <person name="Hugenholtz P."/>
            <person name="Kyrpides N.C."/>
            <person name="Klenk H.P."/>
            <person name="Lapidus A."/>
        </authorList>
    </citation>
    <scope>NUCLEOTIDE SEQUENCE [LARGE SCALE GENOMIC DNA]</scope>
    <source>
        <strain evidence="13">DSM 17093 / CIP 108686 / LMG 22925 / RQ-24</strain>
    </source>
</reference>
<evidence type="ECO:0000256" key="1">
    <source>
        <dbReference type="ARBA" id="ARBA00004651"/>
    </source>
</evidence>
<feature type="transmembrane region" description="Helical" evidence="11">
    <location>
        <begin position="29"/>
        <end position="54"/>
    </location>
</feature>
<feature type="transmembrane region" description="Helical" evidence="11">
    <location>
        <begin position="340"/>
        <end position="365"/>
    </location>
</feature>
<dbReference type="GO" id="GO:0005886">
    <property type="term" value="C:plasma membrane"/>
    <property type="evidence" value="ECO:0007669"/>
    <property type="project" value="UniProtKB-SubCell"/>
</dbReference>
<evidence type="ECO:0000313" key="12">
    <source>
        <dbReference type="EMBL" id="ADI14371.1"/>
    </source>
</evidence>
<organism evidence="12 13">
    <name type="scientific">Truepera radiovictrix (strain DSM 17093 / CIP 108686 / LMG 22925 / RQ-24)</name>
    <dbReference type="NCBI Taxonomy" id="649638"/>
    <lineage>
        <taxon>Bacteria</taxon>
        <taxon>Thermotogati</taxon>
        <taxon>Deinococcota</taxon>
        <taxon>Deinococci</taxon>
        <taxon>Trueperales</taxon>
        <taxon>Trueperaceae</taxon>
        <taxon>Truepera</taxon>
    </lineage>
</organism>
<dbReference type="AlphaFoldDB" id="D7CWH2"/>
<dbReference type="InterPro" id="IPR001851">
    <property type="entry name" value="ABC_transp_permease"/>
</dbReference>
<dbReference type="OrthoDB" id="5422926at2"/>